<evidence type="ECO:0000256" key="1">
    <source>
        <dbReference type="ARBA" id="ARBA00006333"/>
    </source>
</evidence>
<dbReference type="PANTHER" id="PTHR38797:SF4">
    <property type="entry name" value="NUCLEAR PORE COMPLEX PROTEIN NUP85"/>
    <property type="match status" value="1"/>
</dbReference>
<dbReference type="SFLD" id="SFLDS00005">
    <property type="entry name" value="Isoprenoid_Synthase_Type_I"/>
    <property type="match status" value="1"/>
</dbReference>
<feature type="region of interest" description="Disordered" evidence="2">
    <location>
        <begin position="372"/>
        <end position="403"/>
    </location>
</feature>
<dbReference type="InterPro" id="IPR053204">
    <property type="entry name" value="Oxopyrrolidines_Biosynth-assoc"/>
</dbReference>
<dbReference type="InterPro" id="IPR022085">
    <property type="entry name" value="OpdG"/>
</dbReference>
<dbReference type="SUPFAM" id="SSF48576">
    <property type="entry name" value="Terpenoid synthases"/>
    <property type="match status" value="1"/>
</dbReference>
<dbReference type="Pfam" id="PF19086">
    <property type="entry name" value="Terpene_syn_C_2"/>
    <property type="match status" value="1"/>
</dbReference>
<protein>
    <submittedName>
        <fullName evidence="3">Terpenoid synthase</fullName>
    </submittedName>
</protein>
<evidence type="ECO:0000313" key="3">
    <source>
        <dbReference type="EMBL" id="KAG7048559.1"/>
    </source>
</evidence>
<dbReference type="Gene3D" id="1.10.600.10">
    <property type="entry name" value="Farnesyl Diphosphate Synthase"/>
    <property type="match status" value="1"/>
</dbReference>
<dbReference type="Pfam" id="PF12311">
    <property type="entry name" value="DUF3632"/>
    <property type="match status" value="1"/>
</dbReference>
<dbReference type="Proteomes" id="UP000699042">
    <property type="component" value="Unassembled WGS sequence"/>
</dbReference>
<evidence type="ECO:0000313" key="4">
    <source>
        <dbReference type="Proteomes" id="UP000699042"/>
    </source>
</evidence>
<name>A0A9P7R6C4_9PEZI</name>
<dbReference type="SFLD" id="SFLDG01020">
    <property type="entry name" value="Terpene_Cyclase_Like_2"/>
    <property type="match status" value="1"/>
</dbReference>
<evidence type="ECO:0000256" key="2">
    <source>
        <dbReference type="SAM" id="MobiDB-lite"/>
    </source>
</evidence>
<dbReference type="InterPro" id="IPR034686">
    <property type="entry name" value="Terpene_cyclase-like_2"/>
</dbReference>
<comment type="similarity">
    <text evidence="1">Belongs to the terpene synthase family.</text>
</comment>
<reference evidence="3" key="1">
    <citation type="submission" date="2021-05" db="EMBL/GenBank/DDBJ databases">
        <title>Comparative genomics of three Colletotrichum scovillei strains and genetic complementation revealed genes involved fungal growth and virulence on chili pepper.</title>
        <authorList>
            <person name="Hsieh D.-K."/>
            <person name="Chuang S.-C."/>
            <person name="Chen C.-Y."/>
            <person name="Chao Y.-T."/>
            <person name="Lu M.-Y.J."/>
            <person name="Lee M.-H."/>
            <person name="Shih M.-C."/>
        </authorList>
    </citation>
    <scope>NUCLEOTIDE SEQUENCE</scope>
    <source>
        <strain evidence="3">Coll-153</strain>
    </source>
</reference>
<dbReference type="InterPro" id="IPR008949">
    <property type="entry name" value="Isoprenoid_synthase_dom_sf"/>
</dbReference>
<dbReference type="GO" id="GO:0010333">
    <property type="term" value="F:terpene synthase activity"/>
    <property type="evidence" value="ECO:0007669"/>
    <property type="project" value="InterPro"/>
</dbReference>
<organism evidence="3 4">
    <name type="scientific">Colletotrichum scovillei</name>
    <dbReference type="NCBI Taxonomy" id="1209932"/>
    <lineage>
        <taxon>Eukaryota</taxon>
        <taxon>Fungi</taxon>
        <taxon>Dikarya</taxon>
        <taxon>Ascomycota</taxon>
        <taxon>Pezizomycotina</taxon>
        <taxon>Sordariomycetes</taxon>
        <taxon>Hypocreomycetidae</taxon>
        <taxon>Glomerellales</taxon>
        <taxon>Glomerellaceae</taxon>
        <taxon>Colletotrichum</taxon>
        <taxon>Colletotrichum acutatum species complex</taxon>
    </lineage>
</organism>
<dbReference type="PANTHER" id="PTHR38797">
    <property type="entry name" value="NUCLEAR PORE COMPLEX PROTEIN NUP85-RELATED"/>
    <property type="match status" value="1"/>
</dbReference>
<proteinExistence type="inferred from homology"/>
<dbReference type="EMBL" id="JAESDN010000006">
    <property type="protein sequence ID" value="KAG7048559.1"/>
    <property type="molecule type" value="Genomic_DNA"/>
</dbReference>
<dbReference type="AlphaFoldDB" id="A0A9P7R6C4"/>
<gene>
    <name evidence="3" type="ORF">JMJ77_014196</name>
</gene>
<keyword evidence="4" id="KW-1185">Reference proteome</keyword>
<dbReference type="GO" id="GO:0008299">
    <property type="term" value="P:isoprenoid biosynthetic process"/>
    <property type="evidence" value="ECO:0007669"/>
    <property type="project" value="UniProtKB-ARBA"/>
</dbReference>
<accession>A0A9P7R6C4</accession>
<comment type="caution">
    <text evidence="3">The sequence shown here is derived from an EMBL/GenBank/DDBJ whole genome shotgun (WGS) entry which is preliminary data.</text>
</comment>
<sequence length="728" mass="82291">MASPITEKHTTQHATIQIPDFLADWRQHPSWPSPYPPNNHPDSQYIKAESESWLRGYCYSNAKPNSINKGINELFISKIIAGDFPEIACIIYAHQPTRHVLLAALVMLHFFVIDEFTDNVDDTEEGEAQVRRQSAAMVRAFRHPEEIGQDRDGDEDDEVWVGVRMAADIATRYRSDAVGGTLDSWNFFVDSFADYLDGVGDEVALRRTGPNGEVGGHNCVPSRERYIAVRRRTIGVLPGMALLLIDRAIRPNFLQVPAVDSLLGLCVDIIINQNDIYSFDKEQAKGEDGHNGVRVLMEEDGVGAQEAMTKLGKETSDLVKKFLEVCEGLPMLEDEVDDVNLRILRDGCVSWILGMEVWSTLVTKRYGMQRLDGERRYTPTPKKGKTQQKEQEKQQQQQGSQLALTTSETRNLVCLGIHQSQPRFGTMEEKTTNAQNPLLKLELLKNLDLSDIEVQVLDILAYDVRATSWETASEAAFYLDALCPPLEQREEAENYFYVIWSLVTYIATSYDVTKETQTHLVNTLSALQQCAKGEIDIWGNEEDRQRVWIDLPMFYMAAGASISDITQEATTESFTPKDAQEWRNINRFGAMLLGKGVLGLHTQAMYALRSALEEEPSPIPAVAECRLRVACEWILQGARPLLGWARENVGYSEMPEYERDLTEEAIAYQGVLYEGPPIMCLQRWGFWMDRLEWLAKSDDSGLVEETRAEMLEAFGVMKEVEGRIGHTL</sequence>